<dbReference type="InterPro" id="IPR050490">
    <property type="entry name" value="Bact_solute-bd_prot1"/>
</dbReference>
<dbReference type="InterPro" id="IPR006059">
    <property type="entry name" value="SBP"/>
</dbReference>
<dbReference type="InterPro" id="IPR006311">
    <property type="entry name" value="TAT_signal"/>
</dbReference>
<dbReference type="SUPFAM" id="SSF53850">
    <property type="entry name" value="Periplasmic binding protein-like II"/>
    <property type="match status" value="1"/>
</dbReference>
<evidence type="ECO:0000313" key="3">
    <source>
        <dbReference type="EMBL" id="MDQ2104900.1"/>
    </source>
</evidence>
<evidence type="ECO:0000256" key="2">
    <source>
        <dbReference type="ARBA" id="ARBA00008520"/>
    </source>
</evidence>
<comment type="subcellular location">
    <subcellularLocation>
        <location evidence="1">Periplasm</location>
    </subcellularLocation>
</comment>
<keyword evidence="4" id="KW-1185">Reference proteome</keyword>
<proteinExistence type="inferred from homology"/>
<comment type="similarity">
    <text evidence="2">Belongs to the bacterial solute-binding protein 1 family.</text>
</comment>
<dbReference type="EMBL" id="JAUJFI010000109">
    <property type="protein sequence ID" value="MDQ2104900.1"/>
    <property type="molecule type" value="Genomic_DNA"/>
</dbReference>
<evidence type="ECO:0000313" key="4">
    <source>
        <dbReference type="Proteomes" id="UP001227317"/>
    </source>
</evidence>
<dbReference type="Pfam" id="PF01547">
    <property type="entry name" value="SBP_bac_1"/>
    <property type="match status" value="1"/>
</dbReference>
<name>A0ABU0WL04_9PROT</name>
<organism evidence="3 4">
    <name type="scientific">Azospirillum isscasi</name>
    <dbReference type="NCBI Taxonomy" id="3053926"/>
    <lineage>
        <taxon>Bacteria</taxon>
        <taxon>Pseudomonadati</taxon>
        <taxon>Pseudomonadota</taxon>
        <taxon>Alphaproteobacteria</taxon>
        <taxon>Rhodospirillales</taxon>
        <taxon>Azospirillaceae</taxon>
        <taxon>Azospirillum</taxon>
    </lineage>
</organism>
<dbReference type="Proteomes" id="UP001227317">
    <property type="component" value="Unassembled WGS sequence"/>
</dbReference>
<accession>A0ABU0WL04</accession>
<dbReference type="Gene3D" id="3.40.190.10">
    <property type="entry name" value="Periplasmic binding protein-like II"/>
    <property type="match status" value="2"/>
</dbReference>
<protein>
    <submittedName>
        <fullName evidence="3">Extracellular solute-binding protein</fullName>
    </submittedName>
</protein>
<comment type="caution">
    <text evidence="3">The sequence shown here is derived from an EMBL/GenBank/DDBJ whole genome shotgun (WGS) entry which is preliminary data.</text>
</comment>
<dbReference type="RefSeq" id="WP_306709053.1">
    <property type="nucleotide sequence ID" value="NZ_JAUJFI010000109.1"/>
</dbReference>
<dbReference type="PANTHER" id="PTHR43649">
    <property type="entry name" value="ARABINOSE-BINDING PROTEIN-RELATED"/>
    <property type="match status" value="1"/>
</dbReference>
<reference evidence="3 4" key="1">
    <citation type="submission" date="2023-06" db="EMBL/GenBank/DDBJ databases">
        <title>Azospirillum isscasensis sp.nov, a bacterium isolated from rhizosphere soil of rice.</title>
        <authorList>
            <person name="Wang H."/>
        </authorList>
    </citation>
    <scope>NUCLEOTIDE SEQUENCE [LARGE SCALE GENOMIC DNA]</scope>
    <source>
        <strain evidence="3 4">C340-1</strain>
    </source>
</reference>
<sequence>MAPKHPFPHEFSRRRLLAGAAAFGGGLLLPGKAPVYGGAKPFAGVTLNVSTFNAPFARILTKWLPEFEEATGAKVVYDTPAFPVYNQRADLELSTGGAAYDVLNITFIYSSRWIGAGWFTPLDDYIRDVNRTPADWDVEDFLPGLRAPESDKAGRLYGIPWTVDTFISGASRFDLFKDAGLGLPDTTDELVTALKAVHGKEKVAGFVTDNHYGWTFVPFLQAFGGNVFRNPPDDLTPVLDTPEVVAAAEYFARILKEFGPNGVLSYTEDQTLQALQNGRANYSAIGQTYLSQVGGPNSRTASTVAYSPVVRGPAGRFPGVATHGLGIPAASKNKDAAWAFIQWALSKKSTRRAIVEERYASPTRRSDFESAEFKRITSVNGYDLSGLISSAVDLAAKQGHMKYRTVPVYPQVDQQLNKAIANIVSGQLSPKQAIEQAQAGSITDLRRAGVAI</sequence>
<gene>
    <name evidence="3" type="ORF">QSG27_19525</name>
</gene>
<dbReference type="PROSITE" id="PS51318">
    <property type="entry name" value="TAT"/>
    <property type="match status" value="1"/>
</dbReference>
<evidence type="ECO:0000256" key="1">
    <source>
        <dbReference type="ARBA" id="ARBA00004418"/>
    </source>
</evidence>
<dbReference type="PANTHER" id="PTHR43649:SF12">
    <property type="entry name" value="DIACETYLCHITOBIOSE BINDING PROTEIN DASA"/>
    <property type="match status" value="1"/>
</dbReference>